<feature type="compositionally biased region" description="Basic and acidic residues" evidence="1">
    <location>
        <begin position="47"/>
        <end position="60"/>
    </location>
</feature>
<dbReference type="AlphaFoldDB" id="A0A4Q1BB03"/>
<dbReference type="InParanoid" id="A0A4Q1BB03"/>
<dbReference type="EMBL" id="SDIL01000179">
    <property type="protein sequence ID" value="RXK34864.1"/>
    <property type="molecule type" value="Genomic_DNA"/>
</dbReference>
<name>A0A4Q1BB03_TREME</name>
<feature type="region of interest" description="Disordered" evidence="1">
    <location>
        <begin position="1"/>
        <end position="84"/>
    </location>
</feature>
<evidence type="ECO:0000313" key="3">
    <source>
        <dbReference type="Proteomes" id="UP000289152"/>
    </source>
</evidence>
<gene>
    <name evidence="2" type="ORF">M231_07882</name>
</gene>
<feature type="compositionally biased region" description="Polar residues" evidence="1">
    <location>
        <begin position="1"/>
        <end position="24"/>
    </location>
</feature>
<organism evidence="2 3">
    <name type="scientific">Tremella mesenterica</name>
    <name type="common">Jelly fungus</name>
    <dbReference type="NCBI Taxonomy" id="5217"/>
    <lineage>
        <taxon>Eukaryota</taxon>
        <taxon>Fungi</taxon>
        <taxon>Dikarya</taxon>
        <taxon>Basidiomycota</taxon>
        <taxon>Agaricomycotina</taxon>
        <taxon>Tremellomycetes</taxon>
        <taxon>Tremellales</taxon>
        <taxon>Tremellaceae</taxon>
        <taxon>Tremella</taxon>
    </lineage>
</organism>
<dbReference type="VEuPathDB" id="FungiDB:TREMEDRAFT_59409"/>
<protein>
    <submittedName>
        <fullName evidence="2">Uncharacterized protein</fullName>
    </submittedName>
</protein>
<accession>A0A4Q1BB03</accession>
<sequence length="227" mass="25543">MNRELLTQSPSTPSGSKTQASTFTPIDRANGMSISRGLRSTPSGEDYFIKEQDELSRHTVTDNGTWGESSSVASSTPIATPPESEIDFPFNTQVTHGLEHDHLAMNMKSLTIGNDPSRKKKSVPEWYMEDFTFVMCRPQVQPDISRTVLDSLDNLQVRTLEYCLSETEEEIETEWPSLSIAFVKGPVRGLITTRDMSRDFLTRPGLRVSNWKVSYNDNAIMQFEADP</sequence>
<evidence type="ECO:0000256" key="1">
    <source>
        <dbReference type="SAM" id="MobiDB-lite"/>
    </source>
</evidence>
<dbReference type="Proteomes" id="UP000289152">
    <property type="component" value="Unassembled WGS sequence"/>
</dbReference>
<evidence type="ECO:0000313" key="2">
    <source>
        <dbReference type="EMBL" id="RXK34864.1"/>
    </source>
</evidence>
<keyword evidence="3" id="KW-1185">Reference proteome</keyword>
<comment type="caution">
    <text evidence="2">The sequence shown here is derived from an EMBL/GenBank/DDBJ whole genome shotgun (WGS) entry which is preliminary data.</text>
</comment>
<feature type="compositionally biased region" description="Polar residues" evidence="1">
    <location>
        <begin position="61"/>
        <end position="78"/>
    </location>
</feature>
<reference evidence="2 3" key="1">
    <citation type="submission" date="2016-06" db="EMBL/GenBank/DDBJ databases">
        <title>Evolution of pathogenesis and genome organization in the Tremellales.</title>
        <authorList>
            <person name="Cuomo C."/>
            <person name="Litvintseva A."/>
            <person name="Heitman J."/>
            <person name="Chen Y."/>
            <person name="Sun S."/>
            <person name="Springer D."/>
            <person name="Dromer F."/>
            <person name="Young S."/>
            <person name="Zeng Q."/>
            <person name="Chapman S."/>
            <person name="Gujja S."/>
            <person name="Saif S."/>
            <person name="Birren B."/>
        </authorList>
    </citation>
    <scope>NUCLEOTIDE SEQUENCE [LARGE SCALE GENOMIC DNA]</scope>
    <source>
        <strain evidence="2 3">ATCC 28783</strain>
    </source>
</reference>
<proteinExistence type="predicted"/>